<feature type="active site" description="Pros-phosphohistidine intermediate" evidence="13 14">
    <location>
        <position position="120"/>
    </location>
</feature>
<keyword evidence="6 13" id="KW-0808">Transferase</keyword>
<dbReference type="Pfam" id="PF00334">
    <property type="entry name" value="NDK"/>
    <property type="match status" value="1"/>
</dbReference>
<keyword evidence="12 13" id="KW-0546">Nucleotide metabolism</keyword>
<dbReference type="GO" id="GO:0005737">
    <property type="term" value="C:cytoplasm"/>
    <property type="evidence" value="ECO:0007669"/>
    <property type="project" value="UniProtKB-SubCell"/>
</dbReference>
<dbReference type="PROSITE" id="PS00469">
    <property type="entry name" value="NDPK"/>
    <property type="match status" value="1"/>
</dbReference>
<comment type="subcellular location">
    <subcellularLocation>
        <location evidence="13">Cytoplasm</location>
    </subcellularLocation>
</comment>
<evidence type="ECO:0000256" key="7">
    <source>
        <dbReference type="ARBA" id="ARBA00022723"/>
    </source>
</evidence>
<keyword evidence="13" id="KW-0963">Cytoplasm</keyword>
<dbReference type="EMBL" id="CP036526">
    <property type="protein sequence ID" value="QDT11605.1"/>
    <property type="molecule type" value="Genomic_DNA"/>
</dbReference>
<evidence type="ECO:0000259" key="17">
    <source>
        <dbReference type="SMART" id="SM00562"/>
    </source>
</evidence>
<dbReference type="InterPro" id="IPR034907">
    <property type="entry name" value="NDK-like_dom"/>
</dbReference>
<evidence type="ECO:0000256" key="10">
    <source>
        <dbReference type="ARBA" id="ARBA00022840"/>
    </source>
</evidence>
<protein>
    <recommendedName>
        <fullName evidence="4 13">Nucleoside diphosphate kinase</fullName>
        <shortName evidence="13">NDK</shortName>
        <shortName evidence="13">NDP kinase</shortName>
        <ecNumber evidence="3 13">2.7.4.6</ecNumber>
    </recommendedName>
    <alternativeName>
        <fullName evidence="13">Nucleoside-2-P kinase</fullName>
    </alternativeName>
</protein>
<feature type="binding site" evidence="13 14">
    <location>
        <position position="107"/>
    </location>
    <ligand>
        <name>ATP</name>
        <dbReference type="ChEBI" id="CHEBI:30616"/>
    </ligand>
</feature>
<dbReference type="SUPFAM" id="SSF54919">
    <property type="entry name" value="Nucleoside diphosphate kinase, NDK"/>
    <property type="match status" value="1"/>
</dbReference>
<dbReference type="GO" id="GO:0006228">
    <property type="term" value="P:UTP biosynthetic process"/>
    <property type="evidence" value="ECO:0007669"/>
    <property type="project" value="UniProtKB-UniRule"/>
</dbReference>
<keyword evidence="7 13" id="KW-0479">Metal-binding</keyword>
<dbReference type="EC" id="2.7.4.6" evidence="3 13"/>
<comment type="catalytic activity">
    <reaction evidence="13">
        <text>a ribonucleoside 5'-diphosphate + ATP = a ribonucleoside 5'-triphosphate + ADP</text>
        <dbReference type="Rhea" id="RHEA:18113"/>
        <dbReference type="ChEBI" id="CHEBI:30616"/>
        <dbReference type="ChEBI" id="CHEBI:57930"/>
        <dbReference type="ChEBI" id="CHEBI:61557"/>
        <dbReference type="ChEBI" id="CHEBI:456216"/>
        <dbReference type="EC" id="2.7.4.6"/>
    </reaction>
</comment>
<keyword evidence="5 13" id="KW-0597">Phosphoprotein</keyword>
<dbReference type="PROSITE" id="PS51374">
    <property type="entry name" value="NDPK_LIKE"/>
    <property type="match status" value="1"/>
</dbReference>
<dbReference type="NCBIfam" id="NF001908">
    <property type="entry name" value="PRK00668.1"/>
    <property type="match status" value="1"/>
</dbReference>
<sequence length="157" mass="17158">MASDSMQRTLVLLKPDTIQRRLIGDVISRFESKGLNIVAMKMLRVTPELSKKHYAEHVERPFYPGLEEFITSAPIVAMAIDGLQAIAVVRNMLGATSGLKAAPGTIRGDYSGSQQMNLVHASDGPEAAQRELDLYFDAAEFCDYDPVLTGSLRAGDE</sequence>
<comment type="catalytic activity">
    <reaction evidence="13 16">
        <text>a 2'-deoxyribonucleoside 5'-diphosphate + ATP = a 2'-deoxyribonucleoside 5'-triphosphate + ADP</text>
        <dbReference type="Rhea" id="RHEA:44640"/>
        <dbReference type="ChEBI" id="CHEBI:30616"/>
        <dbReference type="ChEBI" id="CHEBI:61560"/>
        <dbReference type="ChEBI" id="CHEBI:73316"/>
        <dbReference type="ChEBI" id="CHEBI:456216"/>
        <dbReference type="EC" id="2.7.4.6"/>
    </reaction>
</comment>
<reference evidence="18 19" key="1">
    <citation type="submission" date="2019-02" db="EMBL/GenBank/DDBJ databases">
        <title>Deep-cultivation of Planctomycetes and their phenomic and genomic characterization uncovers novel biology.</title>
        <authorList>
            <person name="Wiegand S."/>
            <person name="Jogler M."/>
            <person name="Boedeker C."/>
            <person name="Pinto D."/>
            <person name="Vollmers J."/>
            <person name="Rivas-Marin E."/>
            <person name="Kohn T."/>
            <person name="Peeters S.H."/>
            <person name="Heuer A."/>
            <person name="Rast P."/>
            <person name="Oberbeckmann S."/>
            <person name="Bunk B."/>
            <person name="Jeske O."/>
            <person name="Meyerdierks A."/>
            <person name="Storesund J.E."/>
            <person name="Kallscheuer N."/>
            <person name="Luecker S."/>
            <person name="Lage O.M."/>
            <person name="Pohl T."/>
            <person name="Merkel B.J."/>
            <person name="Hornburger P."/>
            <person name="Mueller R.-W."/>
            <person name="Bruemmer F."/>
            <person name="Labrenz M."/>
            <person name="Spormann A.M."/>
            <person name="Op den Camp H."/>
            <person name="Overmann J."/>
            <person name="Amann R."/>
            <person name="Jetten M.S.M."/>
            <person name="Mascher T."/>
            <person name="Medema M.H."/>
            <person name="Devos D.P."/>
            <person name="Kaster A.-K."/>
            <person name="Ovreas L."/>
            <person name="Rohde M."/>
            <person name="Galperin M.Y."/>
            <person name="Jogler C."/>
        </authorList>
    </citation>
    <scope>NUCLEOTIDE SEQUENCE [LARGE SCALE GENOMIC DNA]</scope>
    <source>
        <strain evidence="18 19">K23_9</strain>
    </source>
</reference>
<feature type="domain" description="Nucleoside diphosphate kinase-like" evidence="17">
    <location>
        <begin position="6"/>
        <end position="143"/>
    </location>
</feature>
<gene>
    <name evidence="13 18" type="primary">ndk</name>
    <name evidence="18" type="ORF">K239x_36050</name>
</gene>
<keyword evidence="9 13" id="KW-0418">Kinase</keyword>
<evidence type="ECO:0000256" key="16">
    <source>
        <dbReference type="RuleBase" id="RU004013"/>
    </source>
</evidence>
<dbReference type="Proteomes" id="UP000319817">
    <property type="component" value="Chromosome"/>
</dbReference>
<dbReference type="FunFam" id="3.30.70.141:FF:000003">
    <property type="entry name" value="Nucleoside diphosphate kinase"/>
    <property type="match status" value="1"/>
</dbReference>
<dbReference type="HAMAP" id="MF_00451">
    <property type="entry name" value="NDP_kinase"/>
    <property type="match status" value="1"/>
</dbReference>
<name>A0A517NWU7_9BACT</name>
<evidence type="ECO:0000256" key="15">
    <source>
        <dbReference type="RuleBase" id="RU004011"/>
    </source>
</evidence>
<dbReference type="GO" id="GO:0046872">
    <property type="term" value="F:metal ion binding"/>
    <property type="evidence" value="ECO:0007669"/>
    <property type="project" value="UniProtKB-KW"/>
</dbReference>
<comment type="similarity">
    <text evidence="2 13 14 15">Belongs to the NDK family.</text>
</comment>
<feature type="binding site" evidence="13 14">
    <location>
        <position position="96"/>
    </location>
    <ligand>
        <name>ATP</name>
        <dbReference type="ChEBI" id="CHEBI:30616"/>
    </ligand>
</feature>
<evidence type="ECO:0000256" key="8">
    <source>
        <dbReference type="ARBA" id="ARBA00022741"/>
    </source>
</evidence>
<dbReference type="GO" id="GO:0004550">
    <property type="term" value="F:nucleoside diphosphate kinase activity"/>
    <property type="evidence" value="ECO:0007669"/>
    <property type="project" value="UniProtKB-UniRule"/>
</dbReference>
<dbReference type="InterPro" id="IPR036850">
    <property type="entry name" value="NDK-like_dom_sf"/>
</dbReference>
<evidence type="ECO:0000313" key="18">
    <source>
        <dbReference type="EMBL" id="QDT11605.1"/>
    </source>
</evidence>
<dbReference type="GO" id="GO:0005524">
    <property type="term" value="F:ATP binding"/>
    <property type="evidence" value="ECO:0007669"/>
    <property type="project" value="UniProtKB-UniRule"/>
</dbReference>
<keyword evidence="10 13" id="KW-0067">ATP-binding</keyword>
<feature type="binding site" evidence="13 14">
    <location>
        <position position="14"/>
    </location>
    <ligand>
        <name>ATP</name>
        <dbReference type="ChEBI" id="CHEBI:30616"/>
    </ligand>
</feature>
<dbReference type="InterPro" id="IPR023005">
    <property type="entry name" value="Nucleoside_diP_kinase_AS"/>
</dbReference>
<dbReference type="Gene3D" id="3.30.70.141">
    <property type="entry name" value="Nucleoside diphosphate kinase-like domain"/>
    <property type="match status" value="1"/>
</dbReference>
<dbReference type="SMART" id="SM00562">
    <property type="entry name" value="NDK"/>
    <property type="match status" value="1"/>
</dbReference>
<comment type="cofactor">
    <cofactor evidence="1 13">
        <name>Mg(2+)</name>
        <dbReference type="ChEBI" id="CHEBI:18420"/>
    </cofactor>
</comment>
<dbReference type="InterPro" id="IPR001564">
    <property type="entry name" value="Nucleoside_diP_kinase"/>
</dbReference>
<comment type="subunit">
    <text evidence="13">Homotetramer.</text>
</comment>
<feature type="binding site" evidence="13 14">
    <location>
        <position position="117"/>
    </location>
    <ligand>
        <name>ATP</name>
        <dbReference type="ChEBI" id="CHEBI:30616"/>
    </ligand>
</feature>
<dbReference type="PRINTS" id="PR01243">
    <property type="entry name" value="NUCDPKINASE"/>
</dbReference>
<dbReference type="GO" id="GO:0006241">
    <property type="term" value="P:CTP biosynthetic process"/>
    <property type="evidence" value="ECO:0007669"/>
    <property type="project" value="UniProtKB-UniRule"/>
</dbReference>
<accession>A0A517NWU7</accession>
<evidence type="ECO:0000256" key="4">
    <source>
        <dbReference type="ARBA" id="ARBA00017632"/>
    </source>
</evidence>
<dbReference type="CDD" id="cd04413">
    <property type="entry name" value="NDPk_I"/>
    <property type="match status" value="1"/>
</dbReference>
<evidence type="ECO:0000256" key="11">
    <source>
        <dbReference type="ARBA" id="ARBA00022842"/>
    </source>
</evidence>
<dbReference type="PANTHER" id="PTHR11349">
    <property type="entry name" value="NUCLEOSIDE DIPHOSPHATE KINASE"/>
    <property type="match status" value="1"/>
</dbReference>
<evidence type="ECO:0000256" key="2">
    <source>
        <dbReference type="ARBA" id="ARBA00008142"/>
    </source>
</evidence>
<evidence type="ECO:0000256" key="9">
    <source>
        <dbReference type="ARBA" id="ARBA00022777"/>
    </source>
</evidence>
<keyword evidence="19" id="KW-1185">Reference proteome</keyword>
<evidence type="ECO:0000256" key="14">
    <source>
        <dbReference type="PROSITE-ProRule" id="PRU00706"/>
    </source>
</evidence>
<keyword evidence="8 13" id="KW-0547">Nucleotide-binding</keyword>
<proteinExistence type="inferred from homology"/>
<dbReference type="GO" id="GO:0006183">
    <property type="term" value="P:GTP biosynthetic process"/>
    <property type="evidence" value="ECO:0007669"/>
    <property type="project" value="UniProtKB-UniRule"/>
</dbReference>
<evidence type="ECO:0000256" key="6">
    <source>
        <dbReference type="ARBA" id="ARBA00022679"/>
    </source>
</evidence>
<feature type="binding site" evidence="13 14">
    <location>
        <position position="62"/>
    </location>
    <ligand>
        <name>ATP</name>
        <dbReference type="ChEBI" id="CHEBI:30616"/>
    </ligand>
</feature>
<evidence type="ECO:0000313" key="19">
    <source>
        <dbReference type="Proteomes" id="UP000319817"/>
    </source>
</evidence>
<evidence type="ECO:0000256" key="5">
    <source>
        <dbReference type="ARBA" id="ARBA00022553"/>
    </source>
</evidence>
<keyword evidence="11 13" id="KW-0460">Magnesium</keyword>
<evidence type="ECO:0000256" key="13">
    <source>
        <dbReference type="HAMAP-Rule" id="MF_00451"/>
    </source>
</evidence>
<comment type="function">
    <text evidence="13">Major role in the synthesis of nucleoside triphosphates other than ATP. The ATP gamma phosphate is transferred to the NDP beta phosphate via a ping-pong mechanism, using a phosphorylated active-site intermediate.</text>
</comment>
<evidence type="ECO:0000256" key="12">
    <source>
        <dbReference type="ARBA" id="ARBA00023080"/>
    </source>
</evidence>
<organism evidence="18 19">
    <name type="scientific">Stieleria marina</name>
    <dbReference type="NCBI Taxonomy" id="1930275"/>
    <lineage>
        <taxon>Bacteria</taxon>
        <taxon>Pseudomonadati</taxon>
        <taxon>Planctomycetota</taxon>
        <taxon>Planctomycetia</taxon>
        <taxon>Pirellulales</taxon>
        <taxon>Pirellulaceae</taxon>
        <taxon>Stieleria</taxon>
    </lineage>
</organism>
<feature type="binding site" evidence="13 14">
    <location>
        <position position="90"/>
    </location>
    <ligand>
        <name>ATP</name>
        <dbReference type="ChEBI" id="CHEBI:30616"/>
    </ligand>
</feature>
<evidence type="ECO:0000256" key="1">
    <source>
        <dbReference type="ARBA" id="ARBA00001946"/>
    </source>
</evidence>
<dbReference type="AlphaFoldDB" id="A0A517NWU7"/>
<evidence type="ECO:0000256" key="3">
    <source>
        <dbReference type="ARBA" id="ARBA00012966"/>
    </source>
</evidence>